<comment type="caution">
    <text evidence="5">The sequence shown here is derived from an EMBL/GenBank/DDBJ whole genome shotgun (WGS) entry which is preliminary data.</text>
</comment>
<feature type="domain" description="HTH arsR-type" evidence="4">
    <location>
        <begin position="1"/>
        <end position="80"/>
    </location>
</feature>
<keyword evidence="1" id="KW-0805">Transcription regulation</keyword>
<dbReference type="InterPro" id="IPR036388">
    <property type="entry name" value="WH-like_DNA-bd_sf"/>
</dbReference>
<evidence type="ECO:0000256" key="1">
    <source>
        <dbReference type="ARBA" id="ARBA00023015"/>
    </source>
</evidence>
<dbReference type="InterPro" id="IPR001845">
    <property type="entry name" value="HTH_ArsR_DNA-bd_dom"/>
</dbReference>
<dbReference type="InterPro" id="IPR051011">
    <property type="entry name" value="Metal_resp_trans_reg"/>
</dbReference>
<evidence type="ECO:0000313" key="5">
    <source>
        <dbReference type="EMBL" id="MCM2390542.1"/>
    </source>
</evidence>
<protein>
    <submittedName>
        <fullName evidence="5">Helix-turn-helix domain-containing protein</fullName>
    </submittedName>
</protein>
<dbReference type="PANTHER" id="PTHR43132">
    <property type="entry name" value="ARSENICAL RESISTANCE OPERON REPRESSOR ARSR-RELATED"/>
    <property type="match status" value="1"/>
</dbReference>
<evidence type="ECO:0000313" key="6">
    <source>
        <dbReference type="Proteomes" id="UP001431429"/>
    </source>
</evidence>
<dbReference type="PROSITE" id="PS50987">
    <property type="entry name" value="HTH_ARSR_2"/>
    <property type="match status" value="1"/>
</dbReference>
<sequence>MGHGRATVLSVIAESRGGVSTGDLADRAGLSAATVSEHTSVLRRAGLVSTRQLGRARCHSLTTLGRDLLQSAATDVFDGRYRG</sequence>
<evidence type="ECO:0000256" key="2">
    <source>
        <dbReference type="ARBA" id="ARBA00023125"/>
    </source>
</evidence>
<evidence type="ECO:0000259" key="4">
    <source>
        <dbReference type="PROSITE" id="PS50987"/>
    </source>
</evidence>
<keyword evidence="6" id="KW-1185">Reference proteome</keyword>
<dbReference type="SUPFAM" id="SSF46785">
    <property type="entry name" value="Winged helix' DNA-binding domain"/>
    <property type="match status" value="1"/>
</dbReference>
<dbReference type="CDD" id="cd00090">
    <property type="entry name" value="HTH_ARSR"/>
    <property type="match status" value="1"/>
</dbReference>
<name>A0ABT0UQA4_9ACTN</name>
<organism evidence="5 6">
    <name type="scientific">Streptomyces albipurpureus</name>
    <dbReference type="NCBI Taxonomy" id="2897419"/>
    <lineage>
        <taxon>Bacteria</taxon>
        <taxon>Bacillati</taxon>
        <taxon>Actinomycetota</taxon>
        <taxon>Actinomycetes</taxon>
        <taxon>Kitasatosporales</taxon>
        <taxon>Streptomycetaceae</taxon>
        <taxon>Streptomyces</taxon>
    </lineage>
</organism>
<dbReference type="PANTHER" id="PTHR43132:SF8">
    <property type="entry name" value="HTH-TYPE TRANSCRIPTIONAL REGULATOR KMTR"/>
    <property type="match status" value="1"/>
</dbReference>
<accession>A0ABT0UQA4</accession>
<dbReference type="Gene3D" id="1.10.10.10">
    <property type="entry name" value="Winged helix-like DNA-binding domain superfamily/Winged helix DNA-binding domain"/>
    <property type="match status" value="1"/>
</dbReference>
<evidence type="ECO:0000256" key="3">
    <source>
        <dbReference type="ARBA" id="ARBA00023163"/>
    </source>
</evidence>
<dbReference type="InterPro" id="IPR011991">
    <property type="entry name" value="ArsR-like_HTH"/>
</dbReference>
<dbReference type="SMART" id="SM00418">
    <property type="entry name" value="HTH_ARSR"/>
    <property type="match status" value="1"/>
</dbReference>
<dbReference type="EMBL" id="JAMQAW010000025">
    <property type="protein sequence ID" value="MCM2390542.1"/>
    <property type="molecule type" value="Genomic_DNA"/>
</dbReference>
<dbReference type="InterPro" id="IPR005471">
    <property type="entry name" value="Tscrpt_reg_IclR_N"/>
</dbReference>
<dbReference type="Pfam" id="PF09339">
    <property type="entry name" value="HTH_IclR"/>
    <property type="match status" value="1"/>
</dbReference>
<reference evidence="5" key="1">
    <citation type="submission" date="2022-06" db="EMBL/GenBank/DDBJ databases">
        <title>Genome public.</title>
        <authorList>
            <person name="Sun Q."/>
        </authorList>
    </citation>
    <scope>NUCLEOTIDE SEQUENCE</scope>
    <source>
        <strain evidence="5">CWNU-1</strain>
    </source>
</reference>
<dbReference type="Proteomes" id="UP001431429">
    <property type="component" value="Unassembled WGS sequence"/>
</dbReference>
<proteinExistence type="predicted"/>
<keyword evidence="3" id="KW-0804">Transcription</keyword>
<dbReference type="RefSeq" id="WP_250920880.1">
    <property type="nucleotide sequence ID" value="NZ_JAMQAW010000025.1"/>
</dbReference>
<dbReference type="InterPro" id="IPR036390">
    <property type="entry name" value="WH_DNA-bd_sf"/>
</dbReference>
<gene>
    <name evidence="5" type="ORF">NBG84_19950</name>
</gene>
<keyword evidence="2" id="KW-0238">DNA-binding</keyword>